<dbReference type="NCBIfam" id="TIGR03033">
    <property type="entry name" value="phage_rel_nuc"/>
    <property type="match status" value="1"/>
</dbReference>
<dbReference type="InterPro" id="IPR011335">
    <property type="entry name" value="Restrct_endonuc-II-like"/>
</dbReference>
<dbReference type="EMBL" id="SSFO01000192">
    <property type="protein sequence ID" value="TXI31322.1"/>
    <property type="molecule type" value="Genomic_DNA"/>
</dbReference>
<dbReference type="InterPro" id="IPR011604">
    <property type="entry name" value="PDDEXK-like_dom_sf"/>
</dbReference>
<reference evidence="2 3" key="1">
    <citation type="submission" date="2018-09" db="EMBL/GenBank/DDBJ databases">
        <title>Metagenome Assembled Genomes from an Advanced Water Purification Facility.</title>
        <authorList>
            <person name="Stamps B.W."/>
            <person name="Spear J.R."/>
        </authorList>
    </citation>
    <scope>NUCLEOTIDE SEQUENCE [LARGE SCALE GENOMIC DNA]</scope>
    <source>
        <strain evidence="2">Bin_52_1</strain>
    </source>
</reference>
<dbReference type="Proteomes" id="UP000321110">
    <property type="component" value="Unassembled WGS sequence"/>
</dbReference>
<evidence type="ECO:0000313" key="2">
    <source>
        <dbReference type="EMBL" id="TXI31322.1"/>
    </source>
</evidence>
<dbReference type="Gene3D" id="3.90.320.10">
    <property type="match status" value="1"/>
</dbReference>
<dbReference type="Pfam" id="PF09588">
    <property type="entry name" value="YqaJ"/>
    <property type="match status" value="1"/>
</dbReference>
<dbReference type="InterPro" id="IPR019080">
    <property type="entry name" value="YqaJ_viral_recombinase"/>
</dbReference>
<gene>
    <name evidence="2" type="ORF">E6Q69_11620</name>
</gene>
<protein>
    <submittedName>
        <fullName evidence="2">DNA recombination protein</fullName>
    </submittedName>
</protein>
<feature type="domain" description="YqaJ viral recombinase" evidence="1">
    <location>
        <begin position="12"/>
        <end position="147"/>
    </location>
</feature>
<dbReference type="AlphaFoldDB" id="A0A5C7W3J6"/>
<name>A0A5C7W3J6_AQUAC</name>
<accession>A0A5C7W3J6</accession>
<dbReference type="SUPFAM" id="SSF52980">
    <property type="entry name" value="Restriction endonuclease-like"/>
    <property type="match status" value="1"/>
</dbReference>
<proteinExistence type="predicted"/>
<comment type="caution">
    <text evidence="2">The sequence shown here is derived from an EMBL/GenBank/DDBJ whole genome shotgun (WGS) entry which is preliminary data.</text>
</comment>
<evidence type="ECO:0000313" key="3">
    <source>
        <dbReference type="Proteomes" id="UP000321110"/>
    </source>
</evidence>
<dbReference type="InterPro" id="IPR017482">
    <property type="entry name" value="Lambda-type_endonuclease"/>
</dbReference>
<evidence type="ECO:0000259" key="1">
    <source>
        <dbReference type="Pfam" id="PF09588"/>
    </source>
</evidence>
<organism evidence="2 3">
    <name type="scientific">Aquipseudomonas alcaligenes</name>
    <name type="common">Pseudomonas alcaligenes</name>
    <dbReference type="NCBI Taxonomy" id="43263"/>
    <lineage>
        <taxon>Bacteria</taxon>
        <taxon>Pseudomonadati</taxon>
        <taxon>Pseudomonadota</taxon>
        <taxon>Gammaproteobacteria</taxon>
        <taxon>Pseudomonadales</taxon>
        <taxon>Pseudomonadaceae</taxon>
        <taxon>Aquipseudomonas</taxon>
    </lineage>
</organism>
<sequence>MKIVDIRQRSPEWHAWRKLGVSATSAAVIKGVNPDKTEWRLWMELTGRITPTDLSMIPQVRLAIMLESHAMAWFEEWSGEIALPVCAESSEHPVIRASFDGLLEDLSPVEAKILADGNFEDVRDLQEESFHYKLYWWQVQHQMYVSGGKRGFLLFYHTRHQPIVFEILRDDKAIAELVAAELAFWAKVVKDIEPQKCLLRDYFMPEGAGMVRWTSTAARMRHLDEERLKLEAQMAQIALEQEECKSAFLEMMGDHWLADCEGVRVTRYKQAGKVSWKGVAKQLDPNFSEARYPQHIGKPTERVKITVGGDSAMSEAMLAHGLGVVDHDQGLDFCV</sequence>